<dbReference type="InterPro" id="IPR036890">
    <property type="entry name" value="HATPase_C_sf"/>
</dbReference>
<keyword evidence="9" id="KW-1185">Reference proteome</keyword>
<evidence type="ECO:0000259" key="7">
    <source>
        <dbReference type="Pfam" id="PF07730"/>
    </source>
</evidence>
<keyword evidence="1" id="KW-0808">Transferase</keyword>
<reference evidence="9" key="1">
    <citation type="journal article" date="2019" name="Int. J. Syst. Evol. Microbiol.">
        <title>The Global Catalogue of Microorganisms (GCM) 10K type strain sequencing project: providing services to taxonomists for standard genome sequencing and annotation.</title>
        <authorList>
            <consortium name="The Broad Institute Genomics Platform"/>
            <consortium name="The Broad Institute Genome Sequencing Center for Infectious Disease"/>
            <person name="Wu L."/>
            <person name="Ma J."/>
        </authorList>
    </citation>
    <scope>NUCLEOTIDE SEQUENCE [LARGE SCALE GENOMIC DNA]</scope>
    <source>
        <strain evidence="9">JCM 16114</strain>
    </source>
</reference>
<dbReference type="SUPFAM" id="SSF55874">
    <property type="entry name" value="ATPase domain of HSP90 chaperone/DNA topoisomerase II/histidine kinase"/>
    <property type="match status" value="1"/>
</dbReference>
<feature type="domain" description="Signal transduction histidine kinase subgroup 3 dimerisation and phosphoacceptor" evidence="7">
    <location>
        <begin position="511"/>
        <end position="565"/>
    </location>
</feature>
<evidence type="ECO:0000256" key="5">
    <source>
        <dbReference type="SAM" id="MobiDB-lite"/>
    </source>
</evidence>
<dbReference type="PANTHER" id="PTHR24421:SF63">
    <property type="entry name" value="SENSOR HISTIDINE KINASE DESK"/>
    <property type="match status" value="1"/>
</dbReference>
<dbReference type="Gene3D" id="3.30.565.10">
    <property type="entry name" value="Histidine kinase-like ATPase, C-terminal domain"/>
    <property type="match status" value="1"/>
</dbReference>
<evidence type="ECO:0000256" key="4">
    <source>
        <dbReference type="SAM" id="Coils"/>
    </source>
</evidence>
<feature type="transmembrane region" description="Helical" evidence="6">
    <location>
        <begin position="424"/>
        <end position="442"/>
    </location>
</feature>
<evidence type="ECO:0000256" key="3">
    <source>
        <dbReference type="ARBA" id="ARBA00023012"/>
    </source>
</evidence>
<feature type="transmembrane region" description="Helical" evidence="6">
    <location>
        <begin position="111"/>
        <end position="129"/>
    </location>
</feature>
<evidence type="ECO:0000256" key="1">
    <source>
        <dbReference type="ARBA" id="ARBA00022679"/>
    </source>
</evidence>
<dbReference type="CDD" id="cd16917">
    <property type="entry name" value="HATPase_UhpB-NarQ-NarX-like"/>
    <property type="match status" value="1"/>
</dbReference>
<keyword evidence="3" id="KW-0902">Two-component regulatory system</keyword>
<dbReference type="Gene3D" id="1.20.5.1930">
    <property type="match status" value="1"/>
</dbReference>
<accession>A0ABP5PBV9</accession>
<dbReference type="Pfam" id="PF07730">
    <property type="entry name" value="HisKA_3"/>
    <property type="match status" value="1"/>
</dbReference>
<gene>
    <name evidence="8" type="ORF">GCM10009850_046020</name>
</gene>
<keyword evidence="4" id="KW-0175">Coiled coil</keyword>
<name>A0ABP5PBV9_9ACTN</name>
<feature type="transmembrane region" description="Helical" evidence="6">
    <location>
        <begin position="401"/>
        <end position="418"/>
    </location>
</feature>
<keyword evidence="2" id="KW-0418">Kinase</keyword>
<dbReference type="InterPro" id="IPR050482">
    <property type="entry name" value="Sensor_HK_TwoCompSys"/>
</dbReference>
<dbReference type="EMBL" id="BAAAQX010000011">
    <property type="protein sequence ID" value="GAA2209144.1"/>
    <property type="molecule type" value="Genomic_DNA"/>
</dbReference>
<keyword evidence="6" id="KW-1133">Transmembrane helix</keyword>
<protein>
    <recommendedName>
        <fullName evidence="7">Signal transduction histidine kinase subgroup 3 dimerisation and phosphoacceptor domain-containing protein</fullName>
    </recommendedName>
</protein>
<keyword evidence="6" id="KW-0812">Transmembrane</keyword>
<feature type="compositionally biased region" description="Gly residues" evidence="5">
    <location>
        <begin position="21"/>
        <end position="54"/>
    </location>
</feature>
<dbReference type="InterPro" id="IPR011712">
    <property type="entry name" value="Sig_transdc_His_kin_sub3_dim/P"/>
</dbReference>
<feature type="coiled-coil region" evidence="4">
    <location>
        <begin position="197"/>
        <end position="224"/>
    </location>
</feature>
<feature type="compositionally biased region" description="Basic and acidic residues" evidence="5">
    <location>
        <begin position="263"/>
        <end position="283"/>
    </location>
</feature>
<feature type="transmembrane region" description="Helical" evidence="6">
    <location>
        <begin position="374"/>
        <end position="394"/>
    </location>
</feature>
<keyword evidence="6" id="KW-0472">Membrane</keyword>
<feature type="transmembrane region" description="Helical" evidence="6">
    <location>
        <begin position="85"/>
        <end position="105"/>
    </location>
</feature>
<evidence type="ECO:0000256" key="6">
    <source>
        <dbReference type="SAM" id="Phobius"/>
    </source>
</evidence>
<evidence type="ECO:0000313" key="9">
    <source>
        <dbReference type="Proteomes" id="UP001499843"/>
    </source>
</evidence>
<evidence type="ECO:0000256" key="2">
    <source>
        <dbReference type="ARBA" id="ARBA00022777"/>
    </source>
</evidence>
<feature type="transmembrane region" description="Helical" evidence="6">
    <location>
        <begin position="61"/>
        <end position="78"/>
    </location>
</feature>
<proteinExistence type="predicted"/>
<feature type="transmembrane region" description="Helical" evidence="6">
    <location>
        <begin position="141"/>
        <end position="173"/>
    </location>
</feature>
<dbReference type="PANTHER" id="PTHR24421">
    <property type="entry name" value="NITRATE/NITRITE SENSOR PROTEIN NARX-RELATED"/>
    <property type="match status" value="1"/>
</dbReference>
<feature type="region of interest" description="Disordered" evidence="5">
    <location>
        <begin position="16"/>
        <end position="55"/>
    </location>
</feature>
<comment type="caution">
    <text evidence="8">The sequence shown here is derived from an EMBL/GenBank/DDBJ whole genome shotgun (WGS) entry which is preliminary data.</text>
</comment>
<evidence type="ECO:0000313" key="8">
    <source>
        <dbReference type="EMBL" id="GAA2209144.1"/>
    </source>
</evidence>
<organism evidence="8 9">
    <name type="scientific">Nonomuraea monospora</name>
    <dbReference type="NCBI Taxonomy" id="568818"/>
    <lineage>
        <taxon>Bacteria</taxon>
        <taxon>Bacillati</taxon>
        <taxon>Actinomycetota</taxon>
        <taxon>Actinomycetes</taxon>
        <taxon>Streptosporangiales</taxon>
        <taxon>Streptosporangiaceae</taxon>
        <taxon>Nonomuraea</taxon>
    </lineage>
</organism>
<feature type="transmembrane region" description="Helical" evidence="6">
    <location>
        <begin position="341"/>
        <end position="362"/>
    </location>
</feature>
<feature type="region of interest" description="Disordered" evidence="5">
    <location>
        <begin position="263"/>
        <end position="287"/>
    </location>
</feature>
<feature type="transmembrane region" description="Helical" evidence="6">
    <location>
        <begin position="179"/>
        <end position="204"/>
    </location>
</feature>
<sequence>MGLSWAGPGRRVGLSWAGPGRQVGRGSGRLGRLVGGGTDGSGRLGGAGTDGSGRQGELDPVRLVVAFVCVTGLVRVSFYSVVQEFNALTVACVAVVAVLQVPISLPGRRRLSVVLFLVQVVVNYLPLLAEPERWEVGGSGFVAASALLVVNGPFAWVILGLIAAVEGVIALAMERLPYMVYYAIVAPINVGLMVYGISSLAGLVDQVKREREELAARAGAVERLRLWGRIHGLVVRNVGVVERLTREAREAWAAREADSWKAEKAEKAEKAGAQEAGKAEKAGAQEAGEAGRRGGVAAVREAVRAVLALAREALGRVRALPPADEAIPVPPRDDDRRILRLATPILVVTHVLFIGQALFYFVADAPRGPAFTHAGYLLLLPLTFGLQFWHLAVLRSGVRPRMLVWTLVAHALAIYAPLVNGEGSGLLASGFFAGVLLLYLPWRVAWPLCVVMSGVAAVEEALASGLIAGVYPFASVMNTALAVYGLTRLVGLVGELSRTRAELVEVAALRERLKVGRDVHDLLGRGLTAIVLHAELVLRLVETESGRVGAQLERLAEAVRAALVDSVRLSASGRVLSLGSEIESARGVLEAAGVGVRIESVPARGMAVSGAGAVVSEVGADVPAHGTGAAAPVLAVVLREAVTNVLKHGTPHECVIELAVQNGHVQLRVTNDGAAPVQEVTSERADAHEPGSGLTNLRARLEAIGGTLTTTRTADRFELLARTPLDHENLTPAR</sequence>
<dbReference type="Proteomes" id="UP001499843">
    <property type="component" value="Unassembled WGS sequence"/>
</dbReference>